<dbReference type="CDD" id="cd00067">
    <property type="entry name" value="GAL4"/>
    <property type="match status" value="1"/>
</dbReference>
<dbReference type="GO" id="GO:0005634">
    <property type="term" value="C:nucleus"/>
    <property type="evidence" value="ECO:0007669"/>
    <property type="project" value="UniProtKB-SubCell"/>
</dbReference>
<organism evidence="10 11">
    <name type="scientific">Exophiala sideris</name>
    <dbReference type="NCBI Taxonomy" id="1016849"/>
    <lineage>
        <taxon>Eukaryota</taxon>
        <taxon>Fungi</taxon>
        <taxon>Dikarya</taxon>
        <taxon>Ascomycota</taxon>
        <taxon>Pezizomycotina</taxon>
        <taxon>Eurotiomycetes</taxon>
        <taxon>Chaetothyriomycetidae</taxon>
        <taxon>Chaetothyriales</taxon>
        <taxon>Herpotrichiellaceae</taxon>
        <taxon>Exophiala</taxon>
    </lineage>
</organism>
<evidence type="ECO:0000259" key="9">
    <source>
        <dbReference type="PROSITE" id="PS50048"/>
    </source>
</evidence>
<dbReference type="AlphaFoldDB" id="A0A0D1Z8S9"/>
<sequence>MSQEQEAKTKGAFKSFRKGHHKRSPRACDECRLRKVKCDGSRPCQHCTLTQNVCSYESGKKPRQTPTERIRILEARLRGVRAALENLKTENATTSSSAVDKILKTVDLSLPAPNDGFSSSDEDEAQSSRLNSMMGNSGRSFAHGPWQTSFYGSYSGCSFVLRTLELFRTTPENVALMVDIRKVITDLFEAPSEGMESLLGDARSQPLPNQATTLDLLRVVFTRCHPLVSFLHEANFRDMVYRLYNESAVAFSTSSQAFMPLFHAVVGLGILFDMESRKQYGCGYAVAEATKHFFLAKERLDITQCSDLISLQTLMCLTIFLISTSRITAAHAYLGVACSTALRLGLHKRVEEGILLSPAQRDTRNRVFLSLLQLDLYVSLVLDIPGFVDLDCIDPEIMTKLQPSTSSRSPYPFDVTAESRAQFSASAKHLELLGLTATGLQTTFAGTDRKYSQAENELEFTDVDIKTLHGVEEKFRNWAKGLSSLPSLPEDPEVSATMKFALEMTFYFGQLVLYQPFLHYLIPMAKGSAITKTQSEHALACIKVAGTTISRTDVMYQRGLLCPASWSTIYTLYLAVSSLLFLIATHPGTSRPSNAWKKSECGIRLLATMRCYDNGAVKCLLIIKMLIQQLSHTVLFDVDHIVATTAGICPCSASGSLPADPVRRPMSKDNAAAAGLSTGYPTPETNLDVRPPPPVWTAVAPGQEHLHPWYAGSHDSPYRDADWILAEAQAISLTEPIDTLDIFGGI</sequence>
<dbReference type="Pfam" id="PF04082">
    <property type="entry name" value="Fungal_trans"/>
    <property type="match status" value="1"/>
</dbReference>
<proteinExistence type="predicted"/>
<evidence type="ECO:0000256" key="1">
    <source>
        <dbReference type="ARBA" id="ARBA00004123"/>
    </source>
</evidence>
<dbReference type="GO" id="GO:0043565">
    <property type="term" value="F:sequence-specific DNA binding"/>
    <property type="evidence" value="ECO:0007669"/>
    <property type="project" value="TreeGrafter"/>
</dbReference>
<evidence type="ECO:0000256" key="7">
    <source>
        <dbReference type="ARBA" id="ARBA00023242"/>
    </source>
</evidence>
<dbReference type="PROSITE" id="PS50048">
    <property type="entry name" value="ZN2_CY6_FUNGAL_2"/>
    <property type="match status" value="1"/>
</dbReference>
<keyword evidence="7" id="KW-0539">Nucleus</keyword>
<dbReference type="GO" id="GO:0008270">
    <property type="term" value="F:zinc ion binding"/>
    <property type="evidence" value="ECO:0007669"/>
    <property type="project" value="InterPro"/>
</dbReference>
<dbReference type="Pfam" id="PF00172">
    <property type="entry name" value="Zn_clus"/>
    <property type="match status" value="1"/>
</dbReference>
<keyword evidence="5" id="KW-0238">DNA-binding</keyword>
<dbReference type="SMART" id="SM00066">
    <property type="entry name" value="GAL4"/>
    <property type="match status" value="1"/>
</dbReference>
<evidence type="ECO:0000256" key="5">
    <source>
        <dbReference type="ARBA" id="ARBA00023125"/>
    </source>
</evidence>
<dbReference type="GO" id="GO:0006351">
    <property type="term" value="P:DNA-templated transcription"/>
    <property type="evidence" value="ECO:0007669"/>
    <property type="project" value="InterPro"/>
</dbReference>
<evidence type="ECO:0000256" key="6">
    <source>
        <dbReference type="ARBA" id="ARBA00023163"/>
    </source>
</evidence>
<accession>A0A0D1Z8S9</accession>
<dbReference type="InterPro" id="IPR051711">
    <property type="entry name" value="Stress_Response_Reg"/>
</dbReference>
<dbReference type="OrthoDB" id="422427at2759"/>
<evidence type="ECO:0000256" key="4">
    <source>
        <dbReference type="ARBA" id="ARBA00023015"/>
    </source>
</evidence>
<dbReference type="PROSITE" id="PS00463">
    <property type="entry name" value="ZN2_CY6_FUNGAL_1"/>
    <property type="match status" value="1"/>
</dbReference>
<dbReference type="PANTHER" id="PTHR47540:SF1">
    <property type="entry name" value="ACTIVATOR OF STRESS GENES 1-RELATED"/>
    <property type="match status" value="1"/>
</dbReference>
<dbReference type="HOGENOM" id="CLU_010084_2_0_1"/>
<evidence type="ECO:0000256" key="8">
    <source>
        <dbReference type="SAM" id="MobiDB-lite"/>
    </source>
</evidence>
<dbReference type="Proteomes" id="UP000053599">
    <property type="component" value="Unassembled WGS sequence"/>
</dbReference>
<feature type="compositionally biased region" description="Basic residues" evidence="8">
    <location>
        <begin position="15"/>
        <end position="24"/>
    </location>
</feature>
<feature type="domain" description="Zn(2)-C6 fungal-type" evidence="9">
    <location>
        <begin position="27"/>
        <end position="56"/>
    </location>
</feature>
<dbReference type="CDD" id="cd12148">
    <property type="entry name" value="fungal_TF_MHR"/>
    <property type="match status" value="1"/>
</dbReference>
<evidence type="ECO:0000313" key="11">
    <source>
        <dbReference type="Proteomes" id="UP000053599"/>
    </source>
</evidence>
<dbReference type="GO" id="GO:0000981">
    <property type="term" value="F:DNA-binding transcription factor activity, RNA polymerase II-specific"/>
    <property type="evidence" value="ECO:0007669"/>
    <property type="project" value="InterPro"/>
</dbReference>
<reference evidence="10 11" key="1">
    <citation type="submission" date="2015-01" db="EMBL/GenBank/DDBJ databases">
        <title>The Genome Sequence of Exophiala sideris CBS121828.</title>
        <authorList>
            <consortium name="The Broad Institute Genomics Platform"/>
            <person name="Cuomo C."/>
            <person name="de Hoog S."/>
            <person name="Gorbushina A."/>
            <person name="Stielow B."/>
            <person name="Teixiera M."/>
            <person name="Abouelleil A."/>
            <person name="Chapman S.B."/>
            <person name="Priest M."/>
            <person name="Young S.K."/>
            <person name="Wortman J."/>
            <person name="Nusbaum C."/>
            <person name="Birren B."/>
        </authorList>
    </citation>
    <scope>NUCLEOTIDE SEQUENCE [LARGE SCALE GENOMIC DNA]</scope>
    <source>
        <strain evidence="10 11">CBS 121828</strain>
    </source>
</reference>
<dbReference type="PANTHER" id="PTHR47540">
    <property type="entry name" value="THIAMINE REPRESSIBLE GENES REGULATORY PROTEIN THI5"/>
    <property type="match status" value="1"/>
</dbReference>
<name>A0A0D1Z8S9_9EURO</name>
<keyword evidence="2" id="KW-0479">Metal-binding</keyword>
<dbReference type="SUPFAM" id="SSF57701">
    <property type="entry name" value="Zn2/Cys6 DNA-binding domain"/>
    <property type="match status" value="1"/>
</dbReference>
<feature type="region of interest" description="Disordered" evidence="8">
    <location>
        <begin position="1"/>
        <end position="24"/>
    </location>
</feature>
<keyword evidence="6" id="KW-0804">Transcription</keyword>
<evidence type="ECO:0000313" key="10">
    <source>
        <dbReference type="EMBL" id="KIV83173.1"/>
    </source>
</evidence>
<dbReference type="InterPro" id="IPR001138">
    <property type="entry name" value="Zn2Cys6_DnaBD"/>
</dbReference>
<dbReference type="GO" id="GO:0045944">
    <property type="term" value="P:positive regulation of transcription by RNA polymerase II"/>
    <property type="evidence" value="ECO:0007669"/>
    <property type="project" value="TreeGrafter"/>
</dbReference>
<dbReference type="EMBL" id="KN846952">
    <property type="protein sequence ID" value="KIV83173.1"/>
    <property type="molecule type" value="Genomic_DNA"/>
</dbReference>
<dbReference type="Gene3D" id="4.10.240.10">
    <property type="entry name" value="Zn(2)-C6 fungal-type DNA-binding domain"/>
    <property type="match status" value="1"/>
</dbReference>
<dbReference type="InterPro" id="IPR007219">
    <property type="entry name" value="XnlR_reg_dom"/>
</dbReference>
<evidence type="ECO:0000256" key="3">
    <source>
        <dbReference type="ARBA" id="ARBA00022833"/>
    </source>
</evidence>
<evidence type="ECO:0000256" key="2">
    <source>
        <dbReference type="ARBA" id="ARBA00022723"/>
    </source>
</evidence>
<keyword evidence="4" id="KW-0805">Transcription regulation</keyword>
<dbReference type="InterPro" id="IPR036864">
    <property type="entry name" value="Zn2-C6_fun-type_DNA-bd_sf"/>
</dbReference>
<gene>
    <name evidence="10" type="ORF">PV11_05223</name>
</gene>
<protein>
    <recommendedName>
        <fullName evidence="9">Zn(2)-C6 fungal-type domain-containing protein</fullName>
    </recommendedName>
</protein>
<keyword evidence="3" id="KW-0862">Zinc</keyword>
<comment type="subcellular location">
    <subcellularLocation>
        <location evidence="1">Nucleus</location>
    </subcellularLocation>
</comment>
<feature type="region of interest" description="Disordered" evidence="8">
    <location>
        <begin position="113"/>
        <end position="132"/>
    </location>
</feature>